<feature type="domain" description="Phospholipase/carboxylesterase/thioesterase" evidence="3">
    <location>
        <begin position="11"/>
        <end position="202"/>
    </location>
</feature>
<accession>A0A291QPS5</accession>
<dbReference type="InterPro" id="IPR029058">
    <property type="entry name" value="AB_hydrolase_fold"/>
</dbReference>
<evidence type="ECO:0000313" key="5">
    <source>
        <dbReference type="Proteomes" id="UP000220133"/>
    </source>
</evidence>
<comment type="similarity">
    <text evidence="1">Belongs to the AB hydrolase superfamily. AB hydrolase 2 family.</text>
</comment>
<proteinExistence type="inferred from homology"/>
<organism evidence="4 5">
    <name type="scientific">Chitinophaga caeni</name>
    <dbReference type="NCBI Taxonomy" id="2029983"/>
    <lineage>
        <taxon>Bacteria</taxon>
        <taxon>Pseudomonadati</taxon>
        <taxon>Bacteroidota</taxon>
        <taxon>Chitinophagia</taxon>
        <taxon>Chitinophagales</taxon>
        <taxon>Chitinophagaceae</taxon>
        <taxon>Chitinophaga</taxon>
    </lineage>
</organism>
<gene>
    <name evidence="4" type="ORF">COR50_01175</name>
</gene>
<dbReference type="KEGG" id="cbae:COR50_01175"/>
<keyword evidence="2" id="KW-0378">Hydrolase</keyword>
<dbReference type="Pfam" id="PF02230">
    <property type="entry name" value="Abhydrolase_2"/>
    <property type="match status" value="1"/>
</dbReference>
<protein>
    <submittedName>
        <fullName evidence="4">Phospholipase</fullName>
    </submittedName>
</protein>
<sequence>MHKKQVFEAGKKAGEASKLLILLHGRGGSAEDIIGITGLLNVEGYSIWAPQATNHTWYPFSFMAAPAENEPWLSSAVDLVHGMIGDAQQLGIPINNIFLLGFSQGACLALECAARKARPYGGVVAFTGGLIGDKLYLDNYSGTFEQTPVFLGSGDPDMHVPVERVNESEAQLSAMGAAVTKKIYPRLGHTINQDEIDTVNSIIFKP</sequence>
<dbReference type="GO" id="GO:0016787">
    <property type="term" value="F:hydrolase activity"/>
    <property type="evidence" value="ECO:0007669"/>
    <property type="project" value="UniProtKB-KW"/>
</dbReference>
<dbReference type="Gene3D" id="3.40.50.1820">
    <property type="entry name" value="alpha/beta hydrolase"/>
    <property type="match status" value="1"/>
</dbReference>
<evidence type="ECO:0000256" key="2">
    <source>
        <dbReference type="ARBA" id="ARBA00022801"/>
    </source>
</evidence>
<dbReference type="Proteomes" id="UP000220133">
    <property type="component" value="Chromosome"/>
</dbReference>
<dbReference type="SUPFAM" id="SSF53474">
    <property type="entry name" value="alpha/beta-Hydrolases"/>
    <property type="match status" value="1"/>
</dbReference>
<dbReference type="InterPro" id="IPR003140">
    <property type="entry name" value="PLipase/COase/thioEstase"/>
</dbReference>
<evidence type="ECO:0000256" key="1">
    <source>
        <dbReference type="ARBA" id="ARBA00006499"/>
    </source>
</evidence>
<evidence type="ECO:0000259" key="3">
    <source>
        <dbReference type="Pfam" id="PF02230"/>
    </source>
</evidence>
<dbReference type="AlphaFoldDB" id="A0A291QPS5"/>
<name>A0A291QPS5_9BACT</name>
<dbReference type="OrthoDB" id="9801763at2"/>
<dbReference type="EMBL" id="CP023777">
    <property type="protein sequence ID" value="ATL45882.1"/>
    <property type="molecule type" value="Genomic_DNA"/>
</dbReference>
<dbReference type="PANTHER" id="PTHR10655">
    <property type="entry name" value="LYSOPHOSPHOLIPASE-RELATED"/>
    <property type="match status" value="1"/>
</dbReference>
<evidence type="ECO:0000313" key="4">
    <source>
        <dbReference type="EMBL" id="ATL45882.1"/>
    </source>
</evidence>
<dbReference type="PANTHER" id="PTHR10655:SF17">
    <property type="entry name" value="LYSOPHOSPHOLIPASE-LIKE PROTEIN 1"/>
    <property type="match status" value="1"/>
</dbReference>
<dbReference type="InterPro" id="IPR050565">
    <property type="entry name" value="LYPA1-2/EST-like"/>
</dbReference>
<dbReference type="RefSeq" id="WP_098192272.1">
    <property type="nucleotide sequence ID" value="NZ_CP023777.1"/>
</dbReference>
<reference evidence="4 5" key="1">
    <citation type="submission" date="2017-10" db="EMBL/GenBank/DDBJ databases">
        <title>Paenichitinophaga pekingensis gen. nov., sp. nov., isolated from activated sludge.</title>
        <authorList>
            <person name="Jin D."/>
            <person name="Kong X."/>
            <person name="Deng Y."/>
            <person name="Bai Z."/>
        </authorList>
    </citation>
    <scope>NUCLEOTIDE SEQUENCE [LARGE SCALE GENOMIC DNA]</scope>
    <source>
        <strain evidence="4 5">13</strain>
    </source>
</reference>
<keyword evidence="5" id="KW-1185">Reference proteome</keyword>